<dbReference type="Gene3D" id="3.80.10.10">
    <property type="entry name" value="Ribonuclease Inhibitor"/>
    <property type="match status" value="1"/>
</dbReference>
<dbReference type="OMA" id="TTEENDW"/>
<evidence type="ECO:0000313" key="1">
    <source>
        <dbReference type="EMBL" id="EME38765.1"/>
    </source>
</evidence>
<keyword evidence="2" id="KW-1185">Reference proteome</keyword>
<organism evidence="1 2">
    <name type="scientific">Dothistroma septosporum (strain NZE10 / CBS 128990)</name>
    <name type="common">Red band needle blight fungus</name>
    <name type="synonym">Mycosphaerella pini</name>
    <dbReference type="NCBI Taxonomy" id="675120"/>
    <lineage>
        <taxon>Eukaryota</taxon>
        <taxon>Fungi</taxon>
        <taxon>Dikarya</taxon>
        <taxon>Ascomycota</taxon>
        <taxon>Pezizomycotina</taxon>
        <taxon>Dothideomycetes</taxon>
        <taxon>Dothideomycetidae</taxon>
        <taxon>Mycosphaerellales</taxon>
        <taxon>Mycosphaerellaceae</taxon>
        <taxon>Dothistroma</taxon>
    </lineage>
</organism>
<dbReference type="HOGENOM" id="CLU_715770_0_0_1"/>
<dbReference type="SUPFAM" id="SSF52047">
    <property type="entry name" value="RNI-like"/>
    <property type="match status" value="1"/>
</dbReference>
<accession>M2YIJ7</accession>
<protein>
    <recommendedName>
        <fullName evidence="3">F-box domain-containing protein</fullName>
    </recommendedName>
</protein>
<name>M2YIJ7_DOTSN</name>
<proteinExistence type="predicted"/>
<dbReference type="AlphaFoldDB" id="M2YIJ7"/>
<sequence>MTTASSTTSAGGAQSFKLSSCPPEVLELIAECVPEDLPSLRLASRECNLKTRCTFTSHFFTTLPIMLCYEESIATALEVAAHPVFGLAIRTLEVGLNVIPDDKDLERMSSERIRRVQKDDPSIAVLHKERQQMITDERDTRLLTALLVTLREAGKIQSVRLTAGGSDHDRLYDIFYPRMPGSRGLRLRQFKGRGGSWIRPYDHDVRTDALIKALSISQIHIQDLSVRDWPLPLDALNRESPTLLTHYSNVFSSLKHLNLAYCVYSEDGEEVGLLAELLAKANGMVTLKLNGNANSELLGTLAKEDLPHLRTLNIFQSTVTFAALENFVQGTGYPKIIELDKARLTEVPSGIILQGPHNFKPVIGGAEIRLKPGSRVVWKDGPGDIP</sequence>
<evidence type="ECO:0000313" key="2">
    <source>
        <dbReference type="Proteomes" id="UP000016933"/>
    </source>
</evidence>
<reference evidence="1 2" key="2">
    <citation type="journal article" date="2012" name="PLoS Pathog.">
        <title>Diverse lifestyles and strategies of plant pathogenesis encoded in the genomes of eighteen Dothideomycetes fungi.</title>
        <authorList>
            <person name="Ohm R.A."/>
            <person name="Feau N."/>
            <person name="Henrissat B."/>
            <person name="Schoch C.L."/>
            <person name="Horwitz B.A."/>
            <person name="Barry K.W."/>
            <person name="Condon B.J."/>
            <person name="Copeland A.C."/>
            <person name="Dhillon B."/>
            <person name="Glaser F."/>
            <person name="Hesse C.N."/>
            <person name="Kosti I."/>
            <person name="LaButti K."/>
            <person name="Lindquist E.A."/>
            <person name="Lucas S."/>
            <person name="Salamov A.A."/>
            <person name="Bradshaw R.E."/>
            <person name="Ciuffetti L."/>
            <person name="Hamelin R.C."/>
            <person name="Kema G.H.J."/>
            <person name="Lawrence C."/>
            <person name="Scott J.A."/>
            <person name="Spatafora J.W."/>
            <person name="Turgeon B.G."/>
            <person name="de Wit P.J.G.M."/>
            <person name="Zhong S."/>
            <person name="Goodwin S.B."/>
            <person name="Grigoriev I.V."/>
        </authorList>
    </citation>
    <scope>NUCLEOTIDE SEQUENCE [LARGE SCALE GENOMIC DNA]</scope>
    <source>
        <strain evidence="2">NZE10 / CBS 128990</strain>
    </source>
</reference>
<reference evidence="2" key="1">
    <citation type="journal article" date="2012" name="PLoS Genet.">
        <title>The genomes of the fungal plant pathogens Cladosporium fulvum and Dothistroma septosporum reveal adaptation to different hosts and lifestyles but also signatures of common ancestry.</title>
        <authorList>
            <person name="de Wit P.J.G.M."/>
            <person name="van der Burgt A."/>
            <person name="Oekmen B."/>
            <person name="Stergiopoulos I."/>
            <person name="Abd-Elsalam K.A."/>
            <person name="Aerts A.L."/>
            <person name="Bahkali A.H."/>
            <person name="Beenen H.G."/>
            <person name="Chettri P."/>
            <person name="Cox M.P."/>
            <person name="Datema E."/>
            <person name="de Vries R.P."/>
            <person name="Dhillon B."/>
            <person name="Ganley A.R."/>
            <person name="Griffiths S.A."/>
            <person name="Guo Y."/>
            <person name="Hamelin R.C."/>
            <person name="Henrissat B."/>
            <person name="Kabir M.S."/>
            <person name="Jashni M.K."/>
            <person name="Kema G."/>
            <person name="Klaubauf S."/>
            <person name="Lapidus A."/>
            <person name="Levasseur A."/>
            <person name="Lindquist E."/>
            <person name="Mehrabi R."/>
            <person name="Ohm R.A."/>
            <person name="Owen T.J."/>
            <person name="Salamov A."/>
            <person name="Schwelm A."/>
            <person name="Schijlen E."/>
            <person name="Sun H."/>
            <person name="van den Burg H.A."/>
            <person name="van Ham R.C.H.J."/>
            <person name="Zhang S."/>
            <person name="Goodwin S.B."/>
            <person name="Grigoriev I.V."/>
            <person name="Collemare J."/>
            <person name="Bradshaw R.E."/>
        </authorList>
    </citation>
    <scope>NUCLEOTIDE SEQUENCE [LARGE SCALE GENOMIC DNA]</scope>
    <source>
        <strain evidence="2">NZE10 / CBS 128990</strain>
    </source>
</reference>
<dbReference type="eggNOG" id="ENOG502RWHG">
    <property type="taxonomic scope" value="Eukaryota"/>
</dbReference>
<dbReference type="InterPro" id="IPR032675">
    <property type="entry name" value="LRR_dom_sf"/>
</dbReference>
<gene>
    <name evidence="1" type="ORF">DOTSEDRAFT_57127</name>
</gene>
<dbReference type="Proteomes" id="UP000016933">
    <property type="component" value="Unassembled WGS sequence"/>
</dbReference>
<dbReference type="EMBL" id="KB446546">
    <property type="protein sequence ID" value="EME38765.1"/>
    <property type="molecule type" value="Genomic_DNA"/>
</dbReference>
<dbReference type="OrthoDB" id="3650812at2759"/>
<evidence type="ECO:0008006" key="3">
    <source>
        <dbReference type="Google" id="ProtNLM"/>
    </source>
</evidence>